<feature type="region of interest" description="Disordered" evidence="2">
    <location>
        <begin position="207"/>
        <end position="383"/>
    </location>
</feature>
<evidence type="ECO:0000313" key="4">
    <source>
        <dbReference type="Proteomes" id="UP000041254"/>
    </source>
</evidence>
<feature type="region of interest" description="Disordered" evidence="2">
    <location>
        <begin position="1023"/>
        <end position="1045"/>
    </location>
</feature>
<feature type="compositionally biased region" description="Polar residues" evidence="2">
    <location>
        <begin position="577"/>
        <end position="590"/>
    </location>
</feature>
<feature type="compositionally biased region" description="Low complexity" evidence="2">
    <location>
        <begin position="612"/>
        <end position="625"/>
    </location>
</feature>
<evidence type="ECO:0000256" key="1">
    <source>
        <dbReference type="ARBA" id="ARBA00022581"/>
    </source>
</evidence>
<keyword evidence="1" id="KW-0945">Host-virus interaction</keyword>
<feature type="compositionally biased region" description="Basic and acidic residues" evidence="2">
    <location>
        <begin position="487"/>
        <end position="498"/>
    </location>
</feature>
<evidence type="ECO:0000256" key="2">
    <source>
        <dbReference type="SAM" id="MobiDB-lite"/>
    </source>
</evidence>
<feature type="compositionally biased region" description="Basic and acidic residues" evidence="2">
    <location>
        <begin position="543"/>
        <end position="575"/>
    </location>
</feature>
<dbReference type="Proteomes" id="UP000041254">
    <property type="component" value="Unassembled WGS sequence"/>
</dbReference>
<dbReference type="InParanoid" id="A0A0G4EHR1"/>
<feature type="compositionally biased region" description="Low complexity" evidence="2">
    <location>
        <begin position="782"/>
        <end position="791"/>
    </location>
</feature>
<feature type="compositionally biased region" description="Low complexity" evidence="2">
    <location>
        <begin position="235"/>
        <end position="250"/>
    </location>
</feature>
<keyword evidence="4" id="KW-1185">Reference proteome</keyword>
<feature type="compositionally biased region" description="Low complexity" evidence="2">
    <location>
        <begin position="46"/>
        <end position="59"/>
    </location>
</feature>
<dbReference type="PANTHER" id="PTHR13037">
    <property type="entry name" value="FORMIN"/>
    <property type="match status" value="1"/>
</dbReference>
<feature type="region of interest" description="Disordered" evidence="2">
    <location>
        <begin position="477"/>
        <end position="652"/>
    </location>
</feature>
<protein>
    <submittedName>
        <fullName evidence="3">Uncharacterized protein</fullName>
    </submittedName>
</protein>
<feature type="region of interest" description="Disordered" evidence="2">
    <location>
        <begin position="887"/>
        <end position="936"/>
    </location>
</feature>
<evidence type="ECO:0000313" key="3">
    <source>
        <dbReference type="EMBL" id="CEL95518.1"/>
    </source>
</evidence>
<accession>A0A0G4EHR1</accession>
<organism evidence="3 4">
    <name type="scientific">Vitrella brassicaformis (strain CCMP3155)</name>
    <dbReference type="NCBI Taxonomy" id="1169540"/>
    <lineage>
        <taxon>Eukaryota</taxon>
        <taxon>Sar</taxon>
        <taxon>Alveolata</taxon>
        <taxon>Colpodellida</taxon>
        <taxon>Vitrellaceae</taxon>
        <taxon>Vitrella</taxon>
    </lineage>
</organism>
<dbReference type="VEuPathDB" id="CryptoDB:Vbra_11948"/>
<feature type="compositionally biased region" description="Low complexity" evidence="2">
    <location>
        <begin position="344"/>
        <end position="354"/>
    </location>
</feature>
<sequence>MSSRGVAAGCADVKQELARTASRAPRRVSSEAPQTPYHHGHRAGAGHRPAARFATAAAADLSGVGDEYDQGGEEDAREEGEVSDENEEAVEEGEGGDHYYGAQDTVTKTEPHDMEDPSAAYATPPGGQGGDAAASAYPPWPPMGPYGPPQPPFWPPPFFYGHGGIIVSGPPLPPGSHNGAFVHPAMPHCPRPIPPPAAAPMAVRPPVRVPTPPEDAAMHVGQHHGVTYPPPQQPPAADGDQPMQDDQQMLDQERQMDDSQAGDGQAQAAAAPPAPPNGDNRSEGGVGGKRVGGAMRTARGSGRTDGARRRACNQQREAIVIDDDHHQQQQQQQREGRRVRKGAGVRVKTEAGAATSGGGGGNQQEGDPISTARRQSPTEQRAPAGCVERQLINLDHHQLVKALERDDSELAKSVLEIVIESRYKGSHLATMSGKTATQINSDCLGNTPQFRGQALDLCNWLKHIYNEHAGRLWVPTAPPAVKQEPPAQREQDNGHPPRDVPPPAADSGRGSGERSRSPGGSMSPSVDRTRRRRDSYDDEYDDKYDSGHSREPSRDRDRRRSRSRDNDGGHGRDSRSPSLRTVSRGGSNRRLSPRDEDYYDRDDRRQTDNRQGRSPSSPLSPSRPRQSSKRRERSDRSPHSQGAARRQRGVPRNLWSLSPIRLNRSPSLCTATDTVVVHMWPSNEPLAELMKLATEGLPDGCPSPVDVRRAAAGASQKPLCFIEFRTVDDAADFLQAHRVNEPCGYGLVRDEKVYPLQYSMRNSVSSPFLRSTTPKRRRNRSRSPPARGRSPPIRKPTNTIVVDGWPNDKGLIELEELATQGLPASCHPPLDVRREAGDSIALQRLCFIQFRTVDDATKFLRAHRVNEPCAYGLVCGDKVYGLQYSRRNSNPDPFPGNILNRSRSTTPKRRRLRSPSPSPPRSPPARGSSPPIRQPTNTIVMETWPYEKSLAELEKLLTEGLPESGPSPLDVRRVSHICFIQFKTVEDAIECLQAHRVKEPCLYGLVSGGEVYPMQYSRRNSVTVTPRKPRPVLIPKNPPTIPRNPLDRLSLADWMK</sequence>
<feature type="compositionally biased region" description="Acidic residues" evidence="2">
    <location>
        <begin position="66"/>
        <end position="94"/>
    </location>
</feature>
<dbReference type="PANTHER" id="PTHR13037:SF24">
    <property type="entry name" value="POLYCOMB PROTEIN PCL-RELATED"/>
    <property type="match status" value="1"/>
</dbReference>
<feature type="compositionally biased region" description="Low complexity" evidence="2">
    <location>
        <begin position="261"/>
        <end position="271"/>
    </location>
</feature>
<dbReference type="EMBL" id="CDMY01000228">
    <property type="protein sequence ID" value="CEL95518.1"/>
    <property type="molecule type" value="Genomic_DNA"/>
</dbReference>
<feature type="region of interest" description="Disordered" evidence="2">
    <location>
        <begin position="765"/>
        <end position="799"/>
    </location>
</feature>
<gene>
    <name evidence="3" type="ORF">Vbra_11948</name>
</gene>
<reference evidence="3 4" key="1">
    <citation type="submission" date="2014-11" db="EMBL/GenBank/DDBJ databases">
        <authorList>
            <person name="Zhu J."/>
            <person name="Qi W."/>
            <person name="Song R."/>
        </authorList>
    </citation>
    <scope>NUCLEOTIDE SEQUENCE [LARGE SCALE GENOMIC DNA]</scope>
</reference>
<feature type="compositionally biased region" description="Basic and acidic residues" evidence="2">
    <location>
        <begin position="592"/>
        <end position="611"/>
    </location>
</feature>
<proteinExistence type="predicted"/>
<feature type="region of interest" description="Disordered" evidence="2">
    <location>
        <begin position="1"/>
        <end position="143"/>
    </location>
</feature>
<dbReference type="AlphaFoldDB" id="A0A0G4EHR1"/>
<name>A0A0G4EHR1_VITBC</name>